<dbReference type="FunFam" id="3.30.565.10:FF:000049">
    <property type="entry name" value="Two-component sensor histidine kinase"/>
    <property type="match status" value="1"/>
</dbReference>
<dbReference type="SUPFAM" id="SSF55874">
    <property type="entry name" value="ATPase domain of HSP90 chaperone/DNA topoisomerase II/histidine kinase"/>
    <property type="match status" value="1"/>
</dbReference>
<dbReference type="GO" id="GO:0005886">
    <property type="term" value="C:plasma membrane"/>
    <property type="evidence" value="ECO:0007669"/>
    <property type="project" value="TreeGrafter"/>
</dbReference>
<protein>
    <recommendedName>
        <fullName evidence="2">histidine kinase</fullName>
        <ecNumber evidence="2">2.7.13.3</ecNumber>
    </recommendedName>
</protein>
<dbReference type="PANTHER" id="PTHR43047:SF9">
    <property type="entry name" value="HISTIDINE KINASE"/>
    <property type="match status" value="1"/>
</dbReference>
<dbReference type="EMBL" id="VHSH01000001">
    <property type="protein sequence ID" value="TQV83092.1"/>
    <property type="molecule type" value="Genomic_DNA"/>
</dbReference>
<feature type="domain" description="Histidine kinase" evidence="9">
    <location>
        <begin position="419"/>
        <end position="632"/>
    </location>
</feature>
<reference evidence="11 12" key="1">
    <citation type="submission" date="2019-06" db="EMBL/GenBank/DDBJ databases">
        <title>Whole genome sequence for Rhodospirillaceae sp. R148.</title>
        <authorList>
            <person name="Wang G."/>
        </authorList>
    </citation>
    <scope>NUCLEOTIDE SEQUENCE [LARGE SCALE GENOMIC DNA]</scope>
    <source>
        <strain evidence="11 12">R148</strain>
    </source>
</reference>
<dbReference type="OrthoDB" id="9764438at2"/>
<dbReference type="InterPro" id="IPR035965">
    <property type="entry name" value="PAS-like_dom_sf"/>
</dbReference>
<evidence type="ECO:0000259" key="10">
    <source>
        <dbReference type="PROSITE" id="PS50110"/>
    </source>
</evidence>
<feature type="modified residue" description="4-aspartylphosphate" evidence="6">
    <location>
        <position position="706"/>
    </location>
</feature>
<evidence type="ECO:0000259" key="9">
    <source>
        <dbReference type="PROSITE" id="PS50109"/>
    </source>
</evidence>
<name>A0A545U0U9_9PROT</name>
<keyword evidence="12" id="KW-1185">Reference proteome</keyword>
<keyword evidence="7" id="KW-0175">Coiled coil</keyword>
<dbReference type="InterPro" id="IPR011006">
    <property type="entry name" value="CheY-like_superfamily"/>
</dbReference>
<evidence type="ECO:0000256" key="3">
    <source>
        <dbReference type="ARBA" id="ARBA00022553"/>
    </source>
</evidence>
<dbReference type="InterPro" id="IPR004358">
    <property type="entry name" value="Sig_transdc_His_kin-like_C"/>
</dbReference>
<dbReference type="SUPFAM" id="SSF47384">
    <property type="entry name" value="Homodimeric domain of signal transducing histidine kinase"/>
    <property type="match status" value="1"/>
</dbReference>
<dbReference type="InterPro" id="IPR003594">
    <property type="entry name" value="HATPase_dom"/>
</dbReference>
<dbReference type="InterPro" id="IPR003661">
    <property type="entry name" value="HisK_dim/P_dom"/>
</dbReference>
<feature type="compositionally biased region" description="Basic and acidic residues" evidence="8">
    <location>
        <begin position="30"/>
        <end position="39"/>
    </location>
</feature>
<dbReference type="PROSITE" id="PS50109">
    <property type="entry name" value="HIS_KIN"/>
    <property type="match status" value="1"/>
</dbReference>
<proteinExistence type="predicted"/>
<evidence type="ECO:0000256" key="6">
    <source>
        <dbReference type="PROSITE-ProRule" id="PRU00169"/>
    </source>
</evidence>
<dbReference type="Proteomes" id="UP000315252">
    <property type="component" value="Unassembled WGS sequence"/>
</dbReference>
<dbReference type="InterPro" id="IPR036097">
    <property type="entry name" value="HisK_dim/P_sf"/>
</dbReference>
<dbReference type="Pfam" id="PF00072">
    <property type="entry name" value="Response_reg"/>
    <property type="match status" value="1"/>
</dbReference>
<dbReference type="SMART" id="SM00448">
    <property type="entry name" value="REC"/>
    <property type="match status" value="1"/>
</dbReference>
<dbReference type="Gene3D" id="1.10.287.130">
    <property type="match status" value="1"/>
</dbReference>
<comment type="catalytic activity">
    <reaction evidence="1">
        <text>ATP + protein L-histidine = ADP + protein N-phospho-L-histidine.</text>
        <dbReference type="EC" id="2.7.13.3"/>
    </reaction>
</comment>
<feature type="compositionally biased region" description="Basic and acidic residues" evidence="8">
    <location>
        <begin position="10"/>
        <end position="20"/>
    </location>
</feature>
<evidence type="ECO:0000256" key="8">
    <source>
        <dbReference type="SAM" id="MobiDB-lite"/>
    </source>
</evidence>
<evidence type="ECO:0000256" key="1">
    <source>
        <dbReference type="ARBA" id="ARBA00000085"/>
    </source>
</evidence>
<dbReference type="SUPFAM" id="SSF55785">
    <property type="entry name" value="PYP-like sensor domain (PAS domain)"/>
    <property type="match status" value="2"/>
</dbReference>
<keyword evidence="5" id="KW-0418">Kinase</keyword>
<dbReference type="PANTHER" id="PTHR43047">
    <property type="entry name" value="TWO-COMPONENT HISTIDINE PROTEIN KINASE"/>
    <property type="match status" value="1"/>
</dbReference>
<feature type="coiled-coil region" evidence="7">
    <location>
        <begin position="364"/>
        <end position="412"/>
    </location>
</feature>
<dbReference type="Gene3D" id="3.30.450.20">
    <property type="entry name" value="PAS domain"/>
    <property type="match status" value="2"/>
</dbReference>
<dbReference type="SMART" id="SM00388">
    <property type="entry name" value="HisKA"/>
    <property type="match status" value="1"/>
</dbReference>
<dbReference type="Gene3D" id="3.40.50.2300">
    <property type="match status" value="1"/>
</dbReference>
<keyword evidence="3 6" id="KW-0597">Phosphoprotein</keyword>
<dbReference type="CDD" id="cd00156">
    <property type="entry name" value="REC"/>
    <property type="match status" value="1"/>
</dbReference>
<dbReference type="InterPro" id="IPR005467">
    <property type="entry name" value="His_kinase_dom"/>
</dbReference>
<dbReference type="Pfam" id="PF02518">
    <property type="entry name" value="HATPase_c"/>
    <property type="match status" value="1"/>
</dbReference>
<dbReference type="Gene3D" id="3.30.565.10">
    <property type="entry name" value="Histidine kinase-like ATPase, C-terminal domain"/>
    <property type="match status" value="1"/>
</dbReference>
<organism evidence="11 12">
    <name type="scientific">Denitrobaculum tricleocarpae</name>
    <dbReference type="NCBI Taxonomy" id="2591009"/>
    <lineage>
        <taxon>Bacteria</taxon>
        <taxon>Pseudomonadati</taxon>
        <taxon>Pseudomonadota</taxon>
        <taxon>Alphaproteobacteria</taxon>
        <taxon>Rhodospirillales</taxon>
        <taxon>Rhodospirillaceae</taxon>
        <taxon>Denitrobaculum</taxon>
    </lineage>
</organism>
<dbReference type="SMART" id="SM00387">
    <property type="entry name" value="HATPase_c"/>
    <property type="match status" value="1"/>
</dbReference>
<dbReference type="GO" id="GO:0000155">
    <property type="term" value="F:phosphorelay sensor kinase activity"/>
    <property type="evidence" value="ECO:0007669"/>
    <property type="project" value="InterPro"/>
</dbReference>
<dbReference type="InterPro" id="IPR001789">
    <property type="entry name" value="Sig_transdc_resp-reg_receiver"/>
</dbReference>
<dbReference type="NCBIfam" id="NF041832">
    <property type="entry name" value="near_NosP_CTERM"/>
    <property type="match status" value="1"/>
</dbReference>
<dbReference type="Pfam" id="PF00512">
    <property type="entry name" value="HisKA"/>
    <property type="match status" value="1"/>
</dbReference>
<dbReference type="PRINTS" id="PR00344">
    <property type="entry name" value="BCTRLSENSOR"/>
</dbReference>
<dbReference type="Pfam" id="PF12860">
    <property type="entry name" value="PAS_7"/>
    <property type="match status" value="2"/>
</dbReference>
<dbReference type="RefSeq" id="WP_142894009.1">
    <property type="nucleotide sequence ID" value="NZ_ML660052.1"/>
</dbReference>
<gene>
    <name evidence="11" type="ORF">FKG95_00355</name>
</gene>
<sequence>MSIQDSDPPAEAKPKRESDRPSGLTAAKVESLDQRRSPATRIEELEQQVTRLTKINDALMKRVERSIDYHGNSFSLFQTAILLENQVRDRTEELNNALSNLEQSNAALTNANEEAETARTRLTDAIDSLSEGFTLFDADDRLVQSNSKFRAFYPDVEHEIVPGMTFEAFLRSILEHDALAIPKSEHETWIEQRLHQHRNPSDTVLLSLTNGRWIQVSERPTKNGTVGIYTDVTEIKKVESQRRERELEEKSIQLTATLDNLAQGVSVFDHHHQLAYWNKHFAWLTGLSPSMVREGMRFDQILGSPEVKRAFPDTDMVTDLINWLRYEGGAQPFRAEYHRRDGVVIEVRRNAIPDGGFVSTYTDVTEQRRTAKVLEEAKETLEVRVQERTAELTELNEQLTLAKAMAEEANLSKTKFLAAASHDLLQPLNAARLFVSALLDSDPSAEVNRLTERVYTALESVDGLLKALFDISKLDTGTVTPEWREFPVDILLEALASEFALLAENKGLSFRVVPSHVVIKSDMLLLRRILQNFVSNAVRYTSSGQVLLGCRRKAKSLSIEIWDTGPGIREEHQRVVFEEFQRFVHPDSDVDTGFGLGLAIAKRSARILKHPLKLNSRAGRGSMFAVEVPYGKANGLNTMELTPALHKNYGLGNATVIFIENDLDNLEAMAALLQRWSCHVIGAHDGVEASRMMADEQVTPDLIIADYHLDDDRTGIDAISEVRRHCRAPVPGIIVTADHTSAVRLEVKDAGFELLQKPVKPAELRSLMSHLLA</sequence>
<evidence type="ECO:0000256" key="2">
    <source>
        <dbReference type="ARBA" id="ARBA00012438"/>
    </source>
</evidence>
<evidence type="ECO:0000256" key="4">
    <source>
        <dbReference type="ARBA" id="ARBA00022679"/>
    </source>
</evidence>
<dbReference type="PROSITE" id="PS50110">
    <property type="entry name" value="RESPONSE_REGULATORY"/>
    <property type="match status" value="1"/>
</dbReference>
<keyword evidence="4" id="KW-0808">Transferase</keyword>
<feature type="coiled-coil region" evidence="7">
    <location>
        <begin position="42"/>
        <end position="128"/>
    </location>
</feature>
<feature type="domain" description="Response regulatory" evidence="10">
    <location>
        <begin position="655"/>
        <end position="772"/>
    </location>
</feature>
<accession>A0A545U0U9</accession>
<dbReference type="SUPFAM" id="SSF52172">
    <property type="entry name" value="CheY-like"/>
    <property type="match status" value="1"/>
</dbReference>
<evidence type="ECO:0000256" key="5">
    <source>
        <dbReference type="ARBA" id="ARBA00022777"/>
    </source>
</evidence>
<feature type="region of interest" description="Disordered" evidence="8">
    <location>
        <begin position="1"/>
        <end position="39"/>
    </location>
</feature>
<dbReference type="AlphaFoldDB" id="A0A545U0U9"/>
<evidence type="ECO:0000313" key="12">
    <source>
        <dbReference type="Proteomes" id="UP000315252"/>
    </source>
</evidence>
<dbReference type="FunFam" id="1.10.287.130:FF:000063">
    <property type="entry name" value="Hybrid sensor histidine kinase/response regulator"/>
    <property type="match status" value="1"/>
</dbReference>
<dbReference type="InterPro" id="IPR036890">
    <property type="entry name" value="HATPase_C_sf"/>
</dbReference>
<evidence type="ECO:0000313" key="11">
    <source>
        <dbReference type="EMBL" id="TQV83092.1"/>
    </source>
</evidence>
<evidence type="ECO:0000256" key="7">
    <source>
        <dbReference type="SAM" id="Coils"/>
    </source>
</evidence>
<dbReference type="EC" id="2.7.13.3" evidence="2"/>
<dbReference type="GO" id="GO:0009927">
    <property type="term" value="F:histidine phosphotransfer kinase activity"/>
    <property type="evidence" value="ECO:0007669"/>
    <property type="project" value="TreeGrafter"/>
</dbReference>
<comment type="caution">
    <text evidence="11">The sequence shown here is derived from an EMBL/GenBank/DDBJ whole genome shotgun (WGS) entry which is preliminary data.</text>
</comment>
<dbReference type="CDD" id="cd00082">
    <property type="entry name" value="HisKA"/>
    <property type="match status" value="1"/>
</dbReference>